<evidence type="ECO:0000256" key="1">
    <source>
        <dbReference type="ARBA" id="ARBA00038115"/>
    </source>
</evidence>
<sequence length="436" mass="48569">MKSSSFYAASALIALTQAGLASAKKNDGPIYTLNDDDNFNFDILTGLGQMAHDGADASPVLGAAKNIKPGDFASYTKAWFDLANYTKAQAMDPKIAYDPVNVRATWFSISNYWRRADVYNRADWDDPRINDYWDEQRAAFDKAIAALPVPAERVEIPSAAGDFNVSAIWYSQPTKNNQTNRLPTILITQGFDAAQEDLYSFIVAPALARGYNVLSFEGPGQPTPRREQDIGFIPDWERVVTPAVDYVLNEKSASVDPKNLILYGHSFGGYLAARAAAFEPRLTALMLNGGIWDSYKGYAGHLDSKMRKLLDSGDKEGFDKLMDSAQDDPDVPTTVKWGMLQARWCFKTKSTYDFFQMVKQYKMNQTLADRIKMPVWLADGEYEDLMAGQSRELAKHLGDAEVHMFNGTAGYHCQTGAAQELGRVIFAWLDKILNKS</sequence>
<feature type="domain" description="AB hydrolase-1" evidence="3">
    <location>
        <begin position="203"/>
        <end position="299"/>
    </location>
</feature>
<dbReference type="PANTHER" id="PTHR22946:SF12">
    <property type="entry name" value="CONIDIAL PIGMENT BIOSYNTHESIS PROTEIN AYG1 (AFU_ORTHOLOGUE AFUA_2G17550)"/>
    <property type="match status" value="1"/>
</dbReference>
<evidence type="ECO:0000256" key="2">
    <source>
        <dbReference type="SAM" id="SignalP"/>
    </source>
</evidence>
<proteinExistence type="inferred from homology"/>
<organism evidence="4 5">
    <name type="scientific">Fusarium austroafricanum</name>
    <dbReference type="NCBI Taxonomy" id="2364996"/>
    <lineage>
        <taxon>Eukaryota</taxon>
        <taxon>Fungi</taxon>
        <taxon>Dikarya</taxon>
        <taxon>Ascomycota</taxon>
        <taxon>Pezizomycotina</taxon>
        <taxon>Sordariomycetes</taxon>
        <taxon>Hypocreomycetidae</taxon>
        <taxon>Hypocreales</taxon>
        <taxon>Nectriaceae</taxon>
        <taxon>Fusarium</taxon>
        <taxon>Fusarium concolor species complex</taxon>
    </lineage>
</organism>
<keyword evidence="5" id="KW-1185">Reference proteome</keyword>
<dbReference type="InterPro" id="IPR029058">
    <property type="entry name" value="AB_hydrolase_fold"/>
</dbReference>
<dbReference type="Gene3D" id="1.20.1440.110">
    <property type="entry name" value="acylaminoacyl peptidase"/>
    <property type="match status" value="1"/>
</dbReference>
<accession>A0A8H4K210</accession>
<dbReference type="AlphaFoldDB" id="A0A8H4K210"/>
<protein>
    <recommendedName>
        <fullName evidence="3">AB hydrolase-1 domain-containing protein</fullName>
    </recommendedName>
</protein>
<gene>
    <name evidence="4" type="ORF">F53441_11524</name>
</gene>
<evidence type="ECO:0000313" key="5">
    <source>
        <dbReference type="Proteomes" id="UP000605986"/>
    </source>
</evidence>
<comment type="caution">
    <text evidence="4">The sequence shown here is derived from an EMBL/GenBank/DDBJ whole genome shotgun (WGS) entry which is preliminary data.</text>
</comment>
<evidence type="ECO:0000259" key="3">
    <source>
        <dbReference type="Pfam" id="PF12697"/>
    </source>
</evidence>
<comment type="similarity">
    <text evidence="1">Belongs to the AB hydrolase superfamily. FUS2 hydrolase family.</text>
</comment>
<dbReference type="EMBL" id="JAADJG010000581">
    <property type="protein sequence ID" value="KAF4443215.1"/>
    <property type="molecule type" value="Genomic_DNA"/>
</dbReference>
<dbReference type="Proteomes" id="UP000605986">
    <property type="component" value="Unassembled WGS sequence"/>
</dbReference>
<dbReference type="PANTHER" id="PTHR22946">
    <property type="entry name" value="DIENELACTONE HYDROLASE DOMAIN-CONTAINING PROTEIN-RELATED"/>
    <property type="match status" value="1"/>
</dbReference>
<feature type="chain" id="PRO_5034409706" description="AB hydrolase-1 domain-containing protein" evidence="2">
    <location>
        <begin position="24"/>
        <end position="436"/>
    </location>
</feature>
<dbReference type="InterPro" id="IPR050261">
    <property type="entry name" value="FrsA_esterase"/>
</dbReference>
<feature type="signal peptide" evidence="2">
    <location>
        <begin position="1"/>
        <end position="23"/>
    </location>
</feature>
<dbReference type="Gene3D" id="3.40.50.1820">
    <property type="entry name" value="alpha/beta hydrolase"/>
    <property type="match status" value="1"/>
</dbReference>
<dbReference type="OrthoDB" id="249703at2759"/>
<reference evidence="4" key="1">
    <citation type="submission" date="2020-01" db="EMBL/GenBank/DDBJ databases">
        <title>Identification and distribution of gene clusters putatively required for synthesis of sphingolipid metabolism inhibitors in phylogenetically diverse species of the filamentous fungus Fusarium.</title>
        <authorList>
            <person name="Kim H.-S."/>
            <person name="Busman M."/>
            <person name="Brown D.W."/>
            <person name="Divon H."/>
            <person name="Uhlig S."/>
            <person name="Proctor R.H."/>
        </authorList>
    </citation>
    <scope>NUCLEOTIDE SEQUENCE</scope>
    <source>
        <strain evidence="4">NRRL 53441</strain>
    </source>
</reference>
<evidence type="ECO:0000313" key="4">
    <source>
        <dbReference type="EMBL" id="KAF4443215.1"/>
    </source>
</evidence>
<dbReference type="Pfam" id="PF12697">
    <property type="entry name" value="Abhydrolase_6"/>
    <property type="match status" value="1"/>
</dbReference>
<keyword evidence="2" id="KW-0732">Signal</keyword>
<dbReference type="InterPro" id="IPR000073">
    <property type="entry name" value="AB_hydrolase_1"/>
</dbReference>
<name>A0A8H4K210_9HYPO</name>
<dbReference type="SUPFAM" id="SSF53474">
    <property type="entry name" value="alpha/beta-Hydrolases"/>
    <property type="match status" value="1"/>
</dbReference>